<accession>A0A2H1WH65</accession>
<feature type="region of interest" description="Disordered" evidence="8">
    <location>
        <begin position="308"/>
        <end position="391"/>
    </location>
</feature>
<feature type="compositionally biased region" description="Basic and acidic residues" evidence="8">
    <location>
        <begin position="1"/>
        <end position="11"/>
    </location>
</feature>
<dbReference type="CDD" id="cd21865">
    <property type="entry name" value="DEUBAD_NFRKB"/>
    <property type="match status" value="1"/>
</dbReference>
<dbReference type="PANTHER" id="PTHR13052:SF3">
    <property type="entry name" value="NUCLEAR FACTOR RELATED TO KAPPA-B-BINDING PROTEIN"/>
    <property type="match status" value="1"/>
</dbReference>
<dbReference type="GO" id="GO:0008270">
    <property type="term" value="F:zinc ion binding"/>
    <property type="evidence" value="ECO:0007669"/>
    <property type="project" value="UniProtKB-KW"/>
</dbReference>
<feature type="region of interest" description="Disordered" evidence="8">
    <location>
        <begin position="987"/>
        <end position="1010"/>
    </location>
</feature>
<dbReference type="InterPro" id="IPR028020">
    <property type="entry name" value="ASX_DEUBAD_dom"/>
</dbReference>
<dbReference type="Pfam" id="PF25793">
    <property type="entry name" value="WHD_2nd_NFRKB"/>
    <property type="match status" value="1"/>
</dbReference>
<keyword evidence="7" id="KW-0539">Nucleus</keyword>
<organism evidence="10">
    <name type="scientific">Spodoptera frugiperda</name>
    <name type="common">Fall armyworm</name>
    <dbReference type="NCBI Taxonomy" id="7108"/>
    <lineage>
        <taxon>Eukaryota</taxon>
        <taxon>Metazoa</taxon>
        <taxon>Ecdysozoa</taxon>
        <taxon>Arthropoda</taxon>
        <taxon>Hexapoda</taxon>
        <taxon>Insecta</taxon>
        <taxon>Pterygota</taxon>
        <taxon>Neoptera</taxon>
        <taxon>Endopterygota</taxon>
        <taxon>Lepidoptera</taxon>
        <taxon>Glossata</taxon>
        <taxon>Ditrysia</taxon>
        <taxon>Noctuoidea</taxon>
        <taxon>Noctuidae</taxon>
        <taxon>Amphipyrinae</taxon>
        <taxon>Spodoptera</taxon>
    </lineage>
</organism>
<sequence>MEEKMESEHSYSGDSSSSSDSSSGSSDGDDEVLEPVRIMGQSLELPQELCEDYSVFKEFFSMKTWEALEDKHKEELSKYLPQFTENEEEEKEKTIKMLFNHEPFHFTSPLGDFYNNLRQGNYRPDIAKMRKFLMKARAKQQKHKIKSYYAKLLPEVLISRERILAAARAAPPGPIPRLPLLPPKPSSKNNFKPLYLRAKQRYFEELNAIRSEVGGDESEDENYPEGPPEQSTRKRKQAPGQPTDGNVSGTLGGSDQSNLTSLECLKNVLAAHRTRRQYRENHPELNTAGITIDDIKQRVALVNGAKKLMFGGPKSGSPLQKLRRAPKKESGGKTKAQEKAAAKKVKEEPYETVENKPLLPNIKIKSEREESDSESSSFVDPITSPKSSKKVDHVEIKQEVIDKYPSSMSNINYSDTKLESIVKQEPPDTIMSMQNSARGPIHHQAVPIKLEDLDGIDMMALPVELADDSGEVIQVETSTETVEETLVDPDESLTETTHANFLSLVRALFPARAAHRASKQQLHARCAAVMRSPIAPLNTWYNLSDDWCGELDSALDFLAGERGQHPDDYVPYLQFLPESQMYQWIGAGRDCDAILGRLCERWLRAASPPPPAREPPPPRHPTTWSVRPATESELIDFRAQERKRFSMAAKPFTYIQYGYRSVVGPVVRGSGGGGAVLVSSRPRHAALPALVRDALARLPNGEGTRHHVLTLLRMSQWVAPCSDQTLLSAVSSVLDRLVSAKRDPVVKYDQRTAVWTYLHRHRSEEDWLKISSGRSRNSKLNSMLLSPLPSTSNPPTPVRTTPIASSKDLQHTPPHAQMELEVGSMEEVVENASDSDVDVDDSGQSSSVPHMSSAQLLMQATQASQGKQVTLPPKPKGKLVATPPPKAKANVIPKAASVKQPAKQQSALMAQSAKQANLLAQAVRQSNVNQAKQTTIIQPPKPPVPQSPKQTNVPPQTSKQSNVTQAAKQAVISQVIKPTIVKQATPQAKPLTQTAPATQSPKQVQPQQTKQIIVSQTSTLSGQLSKSLPSVVAPPSKSPLIKQRPLQKVEGSQSQVINTTASQSNLQTTTVVQPSSTATVQVLQNKVNPGTRSLLIRPTAVQSTVTAVATTPATQVTPTTRRGVVRVLSPATPASGKSLISPRALMQQGATAAKKRPTVPNTVSVTTIAQSTGGVTAVVSSVPTAVTSSVTRTVQLAGGRTVQLAGGQSVQLAGGQSVQLAGGQAVQLAAGHGVQAVQLAAGHTLQLSALQLQHAVRLPGGGGVVAGGQAVRLPGGAGVVAGGPTVQLPSGQTVQLAAPLRVSGASTKSPTPRPHQAAAALKTIPTTQPVQIPVSTVQLAGQTVQIAGQTVQLAGQSVQLTGHTVKLPSGQSVQVASQSVLPSQSVQLPSGQTVQIASGNVQTVQLSGSNVQLSGQSVQMPSGQTVQLGSQTVQLSGQTVQLAGQSVQLPSGQTLQLSSGQTVQLSSGQTLQLASGQTVQLANQTPKSIAQVVRSQSAGDKTSGGQPIVAKLLTNAQGQMLSLEGVGVGGGARTVQVSGGVRARGAVRVLSPATRLARPLLLTSAKPLHNIILQQSDGNTIRVTSSGAVSSSQTLVLSNIGAQTVTTSSTSAPVLKLQQVNPIQQVKLAQGIKIQQAVTSAAATTSSGVRSVLMDGQQLKLVGGRHVLARILRPAHPPQ</sequence>
<dbReference type="InterPro" id="IPR038106">
    <property type="entry name" value="NFRKB_winged_sf"/>
</dbReference>
<evidence type="ECO:0000313" key="10">
    <source>
        <dbReference type="EMBL" id="SOQ51814.1"/>
    </source>
</evidence>
<keyword evidence="6" id="KW-0804">Transcription</keyword>
<feature type="region of interest" description="Disordered" evidence="8">
    <location>
        <begin position="864"/>
        <end position="886"/>
    </location>
</feature>
<feature type="region of interest" description="Disordered" evidence="8">
    <location>
        <begin position="779"/>
        <end position="813"/>
    </location>
</feature>
<name>A0A2H1WH65_SPOFR</name>
<evidence type="ECO:0000256" key="5">
    <source>
        <dbReference type="ARBA" id="ARBA00023015"/>
    </source>
</evidence>
<evidence type="ECO:0000256" key="6">
    <source>
        <dbReference type="ARBA" id="ARBA00023163"/>
    </source>
</evidence>
<protein>
    <submittedName>
        <fullName evidence="10">SFRICE_002551</fullName>
    </submittedName>
</protein>
<dbReference type="InterPro" id="IPR024867">
    <property type="entry name" value="NFRKB"/>
</dbReference>
<gene>
    <name evidence="10" type="ORF">SFRICE_002551</name>
</gene>
<dbReference type="EMBL" id="ODYU01008324">
    <property type="protein sequence ID" value="SOQ51814.1"/>
    <property type="molecule type" value="Genomic_DNA"/>
</dbReference>
<dbReference type="PANTHER" id="PTHR13052">
    <property type="entry name" value="NFRKB-RELATED"/>
    <property type="match status" value="1"/>
</dbReference>
<feature type="region of interest" description="Disordered" evidence="8">
    <location>
        <begin position="1"/>
        <end position="34"/>
    </location>
</feature>
<evidence type="ECO:0000256" key="3">
    <source>
        <dbReference type="ARBA" id="ARBA00022771"/>
    </source>
</evidence>
<dbReference type="InterPro" id="IPR057748">
    <property type="entry name" value="NFRKB_WH_2"/>
</dbReference>
<feature type="compositionally biased region" description="Polar residues" evidence="8">
    <location>
        <begin position="243"/>
        <end position="258"/>
    </location>
</feature>
<comment type="subcellular location">
    <subcellularLocation>
        <location evidence="1">Nucleus</location>
    </subcellularLocation>
</comment>
<feature type="compositionally biased region" description="Basic and acidic residues" evidence="8">
    <location>
        <begin position="327"/>
        <end position="349"/>
    </location>
</feature>
<dbReference type="GO" id="GO:0031011">
    <property type="term" value="C:Ino80 complex"/>
    <property type="evidence" value="ECO:0007669"/>
    <property type="project" value="InterPro"/>
</dbReference>
<dbReference type="InterPro" id="IPR025220">
    <property type="entry name" value="NFRKB_WH_1"/>
</dbReference>
<evidence type="ECO:0000256" key="1">
    <source>
        <dbReference type="ARBA" id="ARBA00004123"/>
    </source>
</evidence>
<feature type="compositionally biased region" description="Low complexity" evidence="8">
    <location>
        <begin position="12"/>
        <end position="26"/>
    </location>
</feature>
<reference evidence="10" key="1">
    <citation type="submission" date="2016-07" db="EMBL/GenBank/DDBJ databases">
        <authorList>
            <person name="Bretaudeau A."/>
        </authorList>
    </citation>
    <scope>NUCLEOTIDE SEQUENCE</scope>
    <source>
        <strain evidence="10">Rice</strain>
        <tissue evidence="10">Whole body</tissue>
    </source>
</reference>
<dbReference type="Gene3D" id="1.10.10.2430">
    <property type="entry name" value="NFRKB winged helix-like domain"/>
    <property type="match status" value="1"/>
</dbReference>
<dbReference type="Pfam" id="PF13919">
    <property type="entry name" value="ASXH"/>
    <property type="match status" value="1"/>
</dbReference>
<dbReference type="PROSITE" id="PS51916">
    <property type="entry name" value="DEUBAD"/>
    <property type="match status" value="1"/>
</dbReference>
<feature type="domain" description="DEUBAD" evidence="9">
    <location>
        <begin position="46"/>
        <end position="162"/>
    </location>
</feature>
<feature type="compositionally biased region" description="Polar residues" evidence="8">
    <location>
        <begin position="952"/>
        <end position="965"/>
    </location>
</feature>
<feature type="compositionally biased region" description="Low complexity" evidence="8">
    <location>
        <begin position="779"/>
        <end position="791"/>
    </location>
</feature>
<feature type="compositionally biased region" description="Acidic residues" evidence="8">
    <location>
        <begin position="829"/>
        <end position="841"/>
    </location>
</feature>
<evidence type="ECO:0000256" key="8">
    <source>
        <dbReference type="SAM" id="MobiDB-lite"/>
    </source>
</evidence>
<feature type="compositionally biased region" description="Acidic residues" evidence="8">
    <location>
        <begin position="214"/>
        <end position="223"/>
    </location>
</feature>
<dbReference type="GO" id="GO:0002020">
    <property type="term" value="F:protease binding"/>
    <property type="evidence" value="ECO:0007669"/>
    <property type="project" value="TreeGrafter"/>
</dbReference>
<keyword evidence="4" id="KW-0862">Zinc</keyword>
<feature type="region of interest" description="Disordered" evidence="8">
    <location>
        <begin position="829"/>
        <end position="850"/>
    </location>
</feature>
<feature type="region of interest" description="Disordered" evidence="8">
    <location>
        <begin position="213"/>
        <end position="258"/>
    </location>
</feature>
<feature type="region of interest" description="Disordered" evidence="8">
    <location>
        <begin position="1024"/>
        <end position="1056"/>
    </location>
</feature>
<dbReference type="Pfam" id="PF14465">
    <property type="entry name" value="WHD_1st_NFRKB"/>
    <property type="match status" value="1"/>
</dbReference>
<dbReference type="InterPro" id="IPR044867">
    <property type="entry name" value="DEUBAD_dom"/>
</dbReference>
<feature type="region of interest" description="Disordered" evidence="8">
    <location>
        <begin position="930"/>
        <end position="965"/>
    </location>
</feature>
<proteinExistence type="predicted"/>
<keyword evidence="5" id="KW-0805">Transcription regulation</keyword>
<keyword evidence="3" id="KW-0863">Zinc-finger</keyword>
<evidence type="ECO:0000259" key="9">
    <source>
        <dbReference type="PROSITE" id="PS51916"/>
    </source>
</evidence>
<evidence type="ECO:0000256" key="4">
    <source>
        <dbReference type="ARBA" id="ARBA00022833"/>
    </source>
</evidence>
<evidence type="ECO:0000256" key="7">
    <source>
        <dbReference type="ARBA" id="ARBA00023242"/>
    </source>
</evidence>
<evidence type="ECO:0000256" key="2">
    <source>
        <dbReference type="ARBA" id="ARBA00022723"/>
    </source>
</evidence>
<keyword evidence="2" id="KW-0479">Metal-binding</keyword>